<proteinExistence type="predicted"/>
<dbReference type="Proteomes" id="UP001497680">
    <property type="component" value="Unassembled WGS sequence"/>
</dbReference>
<reference evidence="1 2" key="1">
    <citation type="journal article" date="2022" name="New Phytol.">
        <title>Ecological generalism drives hyperdiversity of secondary metabolite gene clusters in xylarialean endophytes.</title>
        <authorList>
            <person name="Franco M.E.E."/>
            <person name="Wisecaver J.H."/>
            <person name="Arnold A.E."/>
            <person name="Ju Y.M."/>
            <person name="Slot J.C."/>
            <person name="Ahrendt S."/>
            <person name="Moore L.P."/>
            <person name="Eastman K.E."/>
            <person name="Scott K."/>
            <person name="Konkel Z."/>
            <person name="Mondo S.J."/>
            <person name="Kuo A."/>
            <person name="Hayes R.D."/>
            <person name="Haridas S."/>
            <person name="Andreopoulos B."/>
            <person name="Riley R."/>
            <person name="LaButti K."/>
            <person name="Pangilinan J."/>
            <person name="Lipzen A."/>
            <person name="Amirebrahimi M."/>
            <person name="Yan J."/>
            <person name="Adam C."/>
            <person name="Keymanesh K."/>
            <person name="Ng V."/>
            <person name="Louie K."/>
            <person name="Northen T."/>
            <person name="Drula E."/>
            <person name="Henrissat B."/>
            <person name="Hsieh H.M."/>
            <person name="Youens-Clark K."/>
            <person name="Lutzoni F."/>
            <person name="Miadlikowska J."/>
            <person name="Eastwood D.C."/>
            <person name="Hamelin R.C."/>
            <person name="Grigoriev I.V."/>
            <person name="U'Ren J.M."/>
        </authorList>
    </citation>
    <scope>NUCLEOTIDE SEQUENCE [LARGE SCALE GENOMIC DNA]</scope>
    <source>
        <strain evidence="1 2">ER1909</strain>
    </source>
</reference>
<comment type="caution">
    <text evidence="1">The sequence shown here is derived from an EMBL/GenBank/DDBJ whole genome shotgun (WGS) entry which is preliminary data.</text>
</comment>
<protein>
    <submittedName>
        <fullName evidence="1">Uncharacterized protein</fullName>
    </submittedName>
</protein>
<gene>
    <name evidence="1" type="ORF">F4821DRAFT_243930</name>
</gene>
<accession>A0ACC0CU42</accession>
<keyword evidence="2" id="KW-1185">Reference proteome</keyword>
<sequence>MKPSSLLSYLSPIALIGYAGLTSAGVVPRSDADTIANFGRIGICLAYFDQGPIEKELAPCKIWCPTQIPGSDPNAVGCKGPGIAEDQPDQSVIQTDDDGNKFTPGECICDLSGAEAILDVVIQGLSQLDNVICAVIVQAIVTLLEEGLKFVPGGSSVEAVKKAVEGAKTFAENGLDALDYFPDYVGKICDISDFNFDINGVFDQLTEQPDDIGVSMGCFRKDKACK</sequence>
<name>A0ACC0CU42_9PEZI</name>
<evidence type="ECO:0000313" key="2">
    <source>
        <dbReference type="Proteomes" id="UP001497680"/>
    </source>
</evidence>
<evidence type="ECO:0000313" key="1">
    <source>
        <dbReference type="EMBL" id="KAI6083913.1"/>
    </source>
</evidence>
<dbReference type="EMBL" id="MU394345">
    <property type="protein sequence ID" value="KAI6083913.1"/>
    <property type="molecule type" value="Genomic_DNA"/>
</dbReference>
<organism evidence="1 2">
    <name type="scientific">Hypoxylon rubiginosum</name>
    <dbReference type="NCBI Taxonomy" id="110542"/>
    <lineage>
        <taxon>Eukaryota</taxon>
        <taxon>Fungi</taxon>
        <taxon>Dikarya</taxon>
        <taxon>Ascomycota</taxon>
        <taxon>Pezizomycotina</taxon>
        <taxon>Sordariomycetes</taxon>
        <taxon>Xylariomycetidae</taxon>
        <taxon>Xylariales</taxon>
        <taxon>Hypoxylaceae</taxon>
        <taxon>Hypoxylon</taxon>
    </lineage>
</organism>